<name>A0A0A2L8C7_PENIT</name>
<protein>
    <submittedName>
        <fullName evidence="2">Uncharacterized protein</fullName>
    </submittedName>
</protein>
<dbReference type="HOGENOM" id="CLU_3359894_0_0_1"/>
<evidence type="ECO:0000313" key="3">
    <source>
        <dbReference type="Proteomes" id="UP000030104"/>
    </source>
</evidence>
<dbReference type="STRING" id="40296.A0A0A2L8C7"/>
<evidence type="ECO:0000256" key="1">
    <source>
        <dbReference type="SAM" id="MobiDB-lite"/>
    </source>
</evidence>
<organism evidence="2 3">
    <name type="scientific">Penicillium italicum</name>
    <name type="common">Blue mold</name>
    <dbReference type="NCBI Taxonomy" id="40296"/>
    <lineage>
        <taxon>Eukaryota</taxon>
        <taxon>Fungi</taxon>
        <taxon>Dikarya</taxon>
        <taxon>Ascomycota</taxon>
        <taxon>Pezizomycotina</taxon>
        <taxon>Eurotiomycetes</taxon>
        <taxon>Eurotiomycetidae</taxon>
        <taxon>Eurotiales</taxon>
        <taxon>Aspergillaceae</taxon>
        <taxon>Penicillium</taxon>
    </lineage>
</organism>
<dbReference type="EMBL" id="JQGA01000320">
    <property type="protein sequence ID" value="KGO76184.1"/>
    <property type="molecule type" value="Genomic_DNA"/>
</dbReference>
<keyword evidence="3" id="KW-1185">Reference proteome</keyword>
<evidence type="ECO:0000313" key="2">
    <source>
        <dbReference type="EMBL" id="KGO76184.1"/>
    </source>
</evidence>
<reference evidence="2 3" key="1">
    <citation type="journal article" date="2015" name="Mol. Plant Microbe Interact.">
        <title>Genome, transcriptome, and functional analyses of Penicillium expansum provide new insights into secondary metabolism and pathogenicity.</title>
        <authorList>
            <person name="Ballester A.R."/>
            <person name="Marcet-Houben M."/>
            <person name="Levin E."/>
            <person name="Sela N."/>
            <person name="Selma-Lazaro C."/>
            <person name="Carmona L."/>
            <person name="Wisniewski M."/>
            <person name="Droby S."/>
            <person name="Gonzalez-Candelas L."/>
            <person name="Gabaldon T."/>
        </authorList>
    </citation>
    <scope>NUCLEOTIDE SEQUENCE [LARGE SCALE GENOMIC DNA]</scope>
    <source>
        <strain evidence="2 3">PHI-1</strain>
    </source>
</reference>
<proteinExistence type="predicted"/>
<gene>
    <name evidence="2" type="ORF">PITC_044380</name>
</gene>
<dbReference type="AlphaFoldDB" id="A0A0A2L8C7"/>
<feature type="region of interest" description="Disordered" evidence="1">
    <location>
        <begin position="1"/>
        <end position="36"/>
    </location>
</feature>
<sequence>MAVAGDRRKPNSPPKTEFSKAPKKPRNHFSTMEELA</sequence>
<accession>A0A0A2L8C7</accession>
<dbReference type="OrthoDB" id="10629696at2759"/>
<dbReference type="Proteomes" id="UP000030104">
    <property type="component" value="Unassembled WGS sequence"/>
</dbReference>
<comment type="caution">
    <text evidence="2">The sequence shown here is derived from an EMBL/GenBank/DDBJ whole genome shotgun (WGS) entry which is preliminary data.</text>
</comment>
<dbReference type="PhylomeDB" id="A0A0A2L8C7"/>